<dbReference type="EMBL" id="BAAAPZ010000017">
    <property type="protein sequence ID" value="GAA2103125.1"/>
    <property type="molecule type" value="Genomic_DNA"/>
</dbReference>
<gene>
    <name evidence="2" type="ORF">GCM10009823_26850</name>
</gene>
<comment type="caution">
    <text evidence="2">The sequence shown here is derived from an EMBL/GenBank/DDBJ whole genome shotgun (WGS) entry which is preliminary data.</text>
</comment>
<dbReference type="Pfam" id="PF02464">
    <property type="entry name" value="CinA"/>
    <property type="match status" value="1"/>
</dbReference>
<accession>A0ABP5IMA3</accession>
<organism evidence="2 3">
    <name type="scientific">Brevibacterium salitolerans</name>
    <dbReference type="NCBI Taxonomy" id="1403566"/>
    <lineage>
        <taxon>Bacteria</taxon>
        <taxon>Bacillati</taxon>
        <taxon>Actinomycetota</taxon>
        <taxon>Actinomycetes</taxon>
        <taxon>Micrococcales</taxon>
        <taxon>Brevibacteriaceae</taxon>
        <taxon>Brevibacterium</taxon>
    </lineage>
</organism>
<dbReference type="InterPro" id="IPR036653">
    <property type="entry name" value="CinA-like_C"/>
</dbReference>
<dbReference type="Proteomes" id="UP001500984">
    <property type="component" value="Unassembled WGS sequence"/>
</dbReference>
<dbReference type="NCBIfam" id="TIGR00199">
    <property type="entry name" value="PncC_domain"/>
    <property type="match status" value="1"/>
</dbReference>
<dbReference type="InterPro" id="IPR008136">
    <property type="entry name" value="CinA_C"/>
</dbReference>
<protein>
    <submittedName>
        <fullName evidence="2">CinA family protein</fullName>
    </submittedName>
</protein>
<reference evidence="3" key="1">
    <citation type="journal article" date="2019" name="Int. J. Syst. Evol. Microbiol.">
        <title>The Global Catalogue of Microorganisms (GCM) 10K type strain sequencing project: providing services to taxonomists for standard genome sequencing and annotation.</title>
        <authorList>
            <consortium name="The Broad Institute Genomics Platform"/>
            <consortium name="The Broad Institute Genome Sequencing Center for Infectious Disease"/>
            <person name="Wu L."/>
            <person name="Ma J."/>
        </authorList>
    </citation>
    <scope>NUCLEOTIDE SEQUENCE [LARGE SCALE GENOMIC DNA]</scope>
    <source>
        <strain evidence="3">JCM 15900</strain>
    </source>
</reference>
<proteinExistence type="predicted"/>
<evidence type="ECO:0000259" key="1">
    <source>
        <dbReference type="Pfam" id="PF02464"/>
    </source>
</evidence>
<keyword evidence="3" id="KW-1185">Reference proteome</keyword>
<sequence length="171" mass="16860">MSAEGPEAGSQAGAVGPAAVIGALRERGLTIATCESLTAGLLSATLAEVPGASAVLRGGLVTYATALKAELAGVDPDLLAAHGAVDPQVAREMARGAVRACGADLGVSCTGVAGPDPQDGKPVGRVYLALARSGGGVRTAELDLTGSRREIREATVRACLDLVLAACAEDA</sequence>
<dbReference type="Gene3D" id="3.90.950.20">
    <property type="entry name" value="CinA-like"/>
    <property type="match status" value="1"/>
</dbReference>
<dbReference type="RefSeq" id="WP_344337765.1">
    <property type="nucleotide sequence ID" value="NZ_BAAAPZ010000017.1"/>
</dbReference>
<evidence type="ECO:0000313" key="2">
    <source>
        <dbReference type="EMBL" id="GAA2103125.1"/>
    </source>
</evidence>
<feature type="domain" description="CinA C-terminal" evidence="1">
    <location>
        <begin position="19"/>
        <end position="165"/>
    </location>
</feature>
<evidence type="ECO:0000313" key="3">
    <source>
        <dbReference type="Proteomes" id="UP001500984"/>
    </source>
</evidence>
<dbReference type="SUPFAM" id="SSF142433">
    <property type="entry name" value="CinA-like"/>
    <property type="match status" value="1"/>
</dbReference>
<name>A0ABP5IMA3_9MICO</name>